<protein>
    <submittedName>
        <fullName evidence="2">Uncharacterized protein</fullName>
    </submittedName>
</protein>
<keyword evidence="1" id="KW-0732">Signal</keyword>
<reference evidence="2" key="1">
    <citation type="submission" date="2021-04" db="EMBL/GenBank/DDBJ databases">
        <title>Draft genome assembly of strain Phenylobacterium sp. 20VBR1 using MiniION and Illumina platforms.</title>
        <authorList>
            <person name="Thomas F.A."/>
            <person name="Krishnan K.P."/>
            <person name="Sinha R.K."/>
        </authorList>
    </citation>
    <scope>NUCLEOTIDE SEQUENCE</scope>
    <source>
        <strain evidence="2">20VBR1</strain>
    </source>
</reference>
<dbReference type="EMBL" id="JAGSGD010000001">
    <property type="protein sequence ID" value="MBR7617853.1"/>
    <property type="molecule type" value="Genomic_DNA"/>
</dbReference>
<dbReference type="PROSITE" id="PS51257">
    <property type="entry name" value="PROKAR_LIPOPROTEIN"/>
    <property type="match status" value="1"/>
</dbReference>
<comment type="caution">
    <text evidence="2">The sequence shown here is derived from an EMBL/GenBank/DDBJ whole genome shotgun (WGS) entry which is preliminary data.</text>
</comment>
<keyword evidence="3" id="KW-1185">Reference proteome</keyword>
<evidence type="ECO:0000313" key="3">
    <source>
        <dbReference type="Proteomes" id="UP000622580"/>
    </source>
</evidence>
<proteinExistence type="predicted"/>
<evidence type="ECO:0000256" key="1">
    <source>
        <dbReference type="SAM" id="SignalP"/>
    </source>
</evidence>
<feature type="chain" id="PRO_5037575361" evidence="1">
    <location>
        <begin position="23"/>
        <end position="247"/>
    </location>
</feature>
<evidence type="ECO:0000313" key="2">
    <source>
        <dbReference type="EMBL" id="MBR7617853.1"/>
    </source>
</evidence>
<accession>A0A941HUQ5</accession>
<feature type="signal peptide" evidence="1">
    <location>
        <begin position="1"/>
        <end position="22"/>
    </location>
</feature>
<dbReference type="AlphaFoldDB" id="A0A941HUQ5"/>
<organism evidence="2 3">
    <name type="scientific">Phenylobacterium glaciei</name>
    <dbReference type="NCBI Taxonomy" id="2803784"/>
    <lineage>
        <taxon>Bacteria</taxon>
        <taxon>Pseudomonadati</taxon>
        <taxon>Pseudomonadota</taxon>
        <taxon>Alphaproteobacteria</taxon>
        <taxon>Caulobacterales</taxon>
        <taxon>Caulobacteraceae</taxon>
        <taxon>Phenylobacterium</taxon>
    </lineage>
</organism>
<dbReference type="Proteomes" id="UP000622580">
    <property type="component" value="Unassembled WGS sequence"/>
</dbReference>
<sequence>MSWLTRTMLGLALALSAGAALAGCPAPCGQGAQPSGGYQDVYDGGGYVAGGGSYDMGGPPPGYAYDGGGYVASGGYAYDNGGQRPGCQTCSGHRRGDGDRRSGGYSLRTYGDVAQHYGYPSCGQCAAFAHERAYNERYDERGPCRAQDCGDCRQCGELILGGNFTYDYGVGPYPEGGYGGGGGGYASGGGFAGAGAGAGASASARASASASSSSHVSVNIGGRGGHKGGGGGCNTCGGGHTGGGGTW</sequence>
<gene>
    <name evidence="2" type="ORF">JKL49_00510</name>
</gene>
<name>A0A941HUQ5_9CAUL</name>
<dbReference type="RefSeq" id="WP_215342885.1">
    <property type="nucleotide sequence ID" value="NZ_JAGSGD010000001.1"/>
</dbReference>